<dbReference type="EMBL" id="CAJOBS010001693">
    <property type="protein sequence ID" value="CAF4753474.1"/>
    <property type="molecule type" value="Genomic_DNA"/>
</dbReference>
<dbReference type="Proteomes" id="UP000663838">
    <property type="component" value="Unassembled WGS sequence"/>
</dbReference>
<feature type="region of interest" description="Disordered" evidence="1">
    <location>
        <begin position="384"/>
        <end position="404"/>
    </location>
</feature>
<gene>
    <name evidence="2" type="ORF">KIK155_LOCUS30517</name>
    <name evidence="3" type="ORF">TOA249_LOCUS20536</name>
</gene>
<reference evidence="3" key="1">
    <citation type="submission" date="2021-02" db="EMBL/GenBank/DDBJ databases">
        <authorList>
            <person name="Nowell W R."/>
        </authorList>
    </citation>
    <scope>NUCLEOTIDE SEQUENCE</scope>
</reference>
<sequence>MFICKRCCPCCCPCCKSPPKLHQEQHTDTKIHLHGTSNPKDKPFGFVEIYPGVNTSDNTYNCPMLAIHLYRHSKETANVTGQKISVVLDNSNNEHRLQEGQQQYKVKEKANAEVELILIPVEDVLHISSKAEIKKDIEADTKAHIEHVYEDSENCCDRCCRSLCNCSSCCRSLCSCGSCCKRAPKIAPIITSSETITRETDRHRHSNVRVEDLPVPKAKSGCFDCCRCWCCRLKVLTRIIRRTKIVAEEEAKRFVTITIEYLKYSNLDTPTNTRLLSEQDQLAHYKKKFDQEQKIEFFLFTDTEPQPTKFESKIKQAGEFCRAVMGLKGMRGHYPSPSDLKKIIGPDENNRQDKIIGPSPYRTIGDVYEEPTLNNPATQLQIADRGPSHQRQLQQPPQQSIQDV</sequence>
<organism evidence="3 4">
    <name type="scientific">Rotaria socialis</name>
    <dbReference type="NCBI Taxonomy" id="392032"/>
    <lineage>
        <taxon>Eukaryota</taxon>
        <taxon>Metazoa</taxon>
        <taxon>Spiralia</taxon>
        <taxon>Gnathifera</taxon>
        <taxon>Rotifera</taxon>
        <taxon>Eurotatoria</taxon>
        <taxon>Bdelloidea</taxon>
        <taxon>Philodinida</taxon>
        <taxon>Philodinidae</taxon>
        <taxon>Rotaria</taxon>
    </lineage>
</organism>
<evidence type="ECO:0000313" key="2">
    <source>
        <dbReference type="EMBL" id="CAF3765553.1"/>
    </source>
</evidence>
<comment type="caution">
    <text evidence="3">The sequence shown here is derived from an EMBL/GenBank/DDBJ whole genome shotgun (WGS) entry which is preliminary data.</text>
</comment>
<feature type="compositionally biased region" description="Low complexity" evidence="1">
    <location>
        <begin position="389"/>
        <end position="404"/>
    </location>
</feature>
<proteinExistence type="predicted"/>
<dbReference type="AlphaFoldDB" id="A0A821LMW8"/>
<name>A0A821LMW8_9BILA</name>
<dbReference type="Proteomes" id="UP000663865">
    <property type="component" value="Unassembled WGS sequence"/>
</dbReference>
<dbReference type="EMBL" id="CAJNYV010005610">
    <property type="protein sequence ID" value="CAF3765553.1"/>
    <property type="molecule type" value="Genomic_DNA"/>
</dbReference>
<evidence type="ECO:0000313" key="4">
    <source>
        <dbReference type="Proteomes" id="UP000663838"/>
    </source>
</evidence>
<protein>
    <submittedName>
        <fullName evidence="3">Uncharacterized protein</fullName>
    </submittedName>
</protein>
<accession>A0A821LMW8</accession>
<evidence type="ECO:0000313" key="3">
    <source>
        <dbReference type="EMBL" id="CAF4753474.1"/>
    </source>
</evidence>
<evidence type="ECO:0000256" key="1">
    <source>
        <dbReference type="SAM" id="MobiDB-lite"/>
    </source>
</evidence>